<organism evidence="2 3">
    <name type="scientific">Anaerolinea thermophila (strain DSM 14523 / JCM 11388 / NBRC 100420 / UNI-1)</name>
    <dbReference type="NCBI Taxonomy" id="926569"/>
    <lineage>
        <taxon>Bacteria</taxon>
        <taxon>Bacillati</taxon>
        <taxon>Chloroflexota</taxon>
        <taxon>Anaerolineae</taxon>
        <taxon>Anaerolineales</taxon>
        <taxon>Anaerolineaceae</taxon>
        <taxon>Anaerolinea</taxon>
    </lineage>
</organism>
<feature type="domain" description="FAD/NAD(P)-binding" evidence="1">
    <location>
        <begin position="3"/>
        <end position="123"/>
    </location>
</feature>
<dbReference type="eggNOG" id="COG0446">
    <property type="taxonomic scope" value="Bacteria"/>
</dbReference>
<evidence type="ECO:0000259" key="1">
    <source>
        <dbReference type="Pfam" id="PF07992"/>
    </source>
</evidence>
<evidence type="ECO:0000313" key="3">
    <source>
        <dbReference type="Proteomes" id="UP000008922"/>
    </source>
</evidence>
<dbReference type="PANTHER" id="PTHR43755">
    <property type="match status" value="1"/>
</dbReference>
<protein>
    <recommendedName>
        <fullName evidence="1">FAD/NAD(P)-binding domain-containing protein</fullName>
    </recommendedName>
</protein>
<dbReference type="InParanoid" id="E8N147"/>
<keyword evidence="3" id="KW-1185">Reference proteome</keyword>
<dbReference type="KEGG" id="atm:ANT_27640"/>
<dbReference type="SUPFAM" id="SSF51905">
    <property type="entry name" value="FAD/NAD(P)-binding domain"/>
    <property type="match status" value="2"/>
</dbReference>
<dbReference type="EMBL" id="AP012029">
    <property type="protein sequence ID" value="BAJ64790.1"/>
    <property type="molecule type" value="Genomic_DNA"/>
</dbReference>
<dbReference type="RefSeq" id="WP_013561138.1">
    <property type="nucleotide sequence ID" value="NC_014960.1"/>
</dbReference>
<dbReference type="OrthoDB" id="9781621at2"/>
<dbReference type="HOGENOM" id="CLU_030742_5_0_0"/>
<dbReference type="Pfam" id="PF07992">
    <property type="entry name" value="Pyr_redox_2"/>
    <property type="match status" value="1"/>
</dbReference>
<dbReference type="AlphaFoldDB" id="E8N147"/>
<proteinExistence type="predicted"/>
<dbReference type="Proteomes" id="UP000008922">
    <property type="component" value="Chromosome"/>
</dbReference>
<name>E8N147_ANATU</name>
<evidence type="ECO:0000313" key="2">
    <source>
        <dbReference type="EMBL" id="BAJ64790.1"/>
    </source>
</evidence>
<dbReference type="InterPro" id="IPR023753">
    <property type="entry name" value="FAD/NAD-binding_dom"/>
</dbReference>
<accession>E8N147</accession>
<sequence length="421" mass="46952">MKKLVILGAGTAGTMAANRLSRILNTSEWEITLVDPNPVHYYQPGFLFIPFGVYQEKDAVKPKKAFIPRGGKLLQTAVEEILPSQNKVRLANGETLSYDYLIIATGTDIHPEETPGLAEHEWGKSIHTFYSLEGAVALAGALRNWKGGRLVVNVVENPIKCPVAPLEFLFLADWYFTQRGMRDRVELIYATPLPGAFTKPIASRMLGDMLEKRRIRVEPEFMLMEVNPDAKKLVSYDEREVEFDLLVSIPLNKGAEVIGRSGLGDELNYVPTNKHTLLAEGYDNIFVLGDATNVPASKAGATAHYEVDTLAENFPRYIQGKELEPLFDGHANCFVETGYGKGMLIDFNYTTEPLPGKYPLPLIGPFSLLKESVINHWGKLGFRWMYWNILMKGLPIPFLPAQMSMVGKEKVNWENGGAFAA</sequence>
<dbReference type="PANTHER" id="PTHR43755:SF1">
    <property type="entry name" value="FAD-DEPENDENT PYRIDINE NUCLEOTIDE-DISULPHIDE OXIDOREDUCTASE"/>
    <property type="match status" value="1"/>
</dbReference>
<gene>
    <name evidence="2" type="ordered locus">ANT_27640</name>
</gene>
<dbReference type="Gene3D" id="3.50.50.60">
    <property type="entry name" value="FAD/NAD(P)-binding domain"/>
    <property type="match status" value="2"/>
</dbReference>
<dbReference type="InterPro" id="IPR036188">
    <property type="entry name" value="FAD/NAD-bd_sf"/>
</dbReference>
<dbReference type="GO" id="GO:0016491">
    <property type="term" value="F:oxidoreductase activity"/>
    <property type="evidence" value="ECO:0007669"/>
    <property type="project" value="InterPro"/>
</dbReference>
<dbReference type="STRING" id="926569.ANT_27640"/>
<reference evidence="2 3" key="1">
    <citation type="submission" date="2010-12" db="EMBL/GenBank/DDBJ databases">
        <title>Whole genome sequence of Anaerolinea thermophila UNI-1.</title>
        <authorList>
            <person name="Narita-Yamada S."/>
            <person name="Kishi E."/>
            <person name="Watanabe Y."/>
            <person name="Takasaki K."/>
            <person name="Ankai A."/>
            <person name="Oguchi A."/>
            <person name="Fukui S."/>
            <person name="Takahashi M."/>
            <person name="Yashiro I."/>
            <person name="Hosoyama A."/>
            <person name="Sekiguchi Y."/>
            <person name="Hanada S."/>
            <person name="Fujita N."/>
        </authorList>
    </citation>
    <scope>NUCLEOTIDE SEQUENCE [LARGE SCALE GENOMIC DNA]</scope>
    <source>
        <strain evidence="3">DSM 14523 / JCM 11388 / NBRC 100420 / UNI-1</strain>
    </source>
</reference>
<dbReference type="InterPro" id="IPR052541">
    <property type="entry name" value="SQRD"/>
</dbReference>